<sequence>MRGIAAHCPFCLLVIAIVSLAGCDPRGPRHRFNGWAATPQAARLVDYRDFLRRQKVEDALPMESLLRSGRRWRRCGVTEFAVPPESAWANMVPTLAAVKQLRADGLLHGERTASAYRDPVFNRCEGGSSRSKHLANNALDFDLARATPSEVARLCAWWQRHGPALKLGLGFYDADKIHIDTSGFRTWGYDYTRKTSLCTRVSG</sequence>
<reference evidence="2" key="2">
    <citation type="submission" date="2021-03" db="EMBL/GenBank/DDBJ databases">
        <authorList>
            <person name="Cao W."/>
        </authorList>
    </citation>
    <scope>NUCLEOTIDE SEQUENCE</scope>
    <source>
        <strain evidence="2">110414</strain>
    </source>
</reference>
<dbReference type="Gene3D" id="3.30.1380.10">
    <property type="match status" value="1"/>
</dbReference>
<feature type="domain" description="Peptidase M15A C-terminal" evidence="1">
    <location>
        <begin position="112"/>
        <end position="180"/>
    </location>
</feature>
<evidence type="ECO:0000259" key="1">
    <source>
        <dbReference type="Pfam" id="PF08291"/>
    </source>
</evidence>
<accession>A0A941AXJ4</accession>
<dbReference type="Pfam" id="PF08291">
    <property type="entry name" value="Peptidase_M15_3"/>
    <property type="match status" value="1"/>
</dbReference>
<name>A0A941AXJ4_9GAMM</name>
<dbReference type="SUPFAM" id="SSF55166">
    <property type="entry name" value="Hedgehog/DD-peptidase"/>
    <property type="match status" value="1"/>
</dbReference>
<dbReference type="PROSITE" id="PS51257">
    <property type="entry name" value="PROKAR_LIPOPROTEIN"/>
    <property type="match status" value="1"/>
</dbReference>
<organism evidence="2 3">
    <name type="scientific">Pseudoxanthomonas helianthi</name>
    <dbReference type="NCBI Taxonomy" id="1453541"/>
    <lineage>
        <taxon>Bacteria</taxon>
        <taxon>Pseudomonadati</taxon>
        <taxon>Pseudomonadota</taxon>
        <taxon>Gammaproteobacteria</taxon>
        <taxon>Lysobacterales</taxon>
        <taxon>Lysobacteraceae</taxon>
        <taxon>Pseudoxanthomonas</taxon>
    </lineage>
</organism>
<dbReference type="AlphaFoldDB" id="A0A941AXJ4"/>
<proteinExistence type="predicted"/>
<dbReference type="EMBL" id="JAGKTC010000002">
    <property type="protein sequence ID" value="MBP3984858.1"/>
    <property type="molecule type" value="Genomic_DNA"/>
</dbReference>
<keyword evidence="3" id="KW-1185">Reference proteome</keyword>
<comment type="caution">
    <text evidence="2">The sequence shown here is derived from an EMBL/GenBank/DDBJ whole genome shotgun (WGS) entry which is preliminary data.</text>
</comment>
<dbReference type="RefSeq" id="WP_210536707.1">
    <property type="nucleotide sequence ID" value="NZ_JAGKTC010000002.1"/>
</dbReference>
<dbReference type="InterPro" id="IPR013230">
    <property type="entry name" value="Peptidase_M15A_C"/>
</dbReference>
<reference evidence="2" key="1">
    <citation type="journal article" date="2016" name="Int. J. Syst. Evol. Microbiol.">
        <title>Pseudoxanthomonas helianthi sp. nov., isolated from roots of Jerusalem artichoke (Helianthus tuberosus).</title>
        <authorList>
            <person name="Kittiwongwattana C."/>
            <person name="Thawai C."/>
        </authorList>
    </citation>
    <scope>NUCLEOTIDE SEQUENCE</scope>
    <source>
        <strain evidence="2">110414</strain>
    </source>
</reference>
<evidence type="ECO:0000313" key="2">
    <source>
        <dbReference type="EMBL" id="MBP3984858.1"/>
    </source>
</evidence>
<evidence type="ECO:0000313" key="3">
    <source>
        <dbReference type="Proteomes" id="UP000673447"/>
    </source>
</evidence>
<dbReference type="Proteomes" id="UP000673447">
    <property type="component" value="Unassembled WGS sequence"/>
</dbReference>
<protein>
    <recommendedName>
        <fullName evidence="1">Peptidase M15A C-terminal domain-containing protein</fullName>
    </recommendedName>
</protein>
<gene>
    <name evidence="2" type="ORF">J5837_10585</name>
</gene>
<dbReference type="InterPro" id="IPR009045">
    <property type="entry name" value="Zn_M74/Hedgehog-like"/>
</dbReference>